<sequence length="115" mass="11823">MTANEHSSVRGFSLATLLWGIASLGVSVFFVTHNNSAMVLGAGTGALILAGVIGTALGWLGALLGQVVRNFAHPDAVYTSGGIFNLIGIRLFWLCGPQLIGLVCGSALGISLILR</sequence>
<evidence type="ECO:0000313" key="2">
    <source>
        <dbReference type="EMBL" id="PWC14327.1"/>
    </source>
</evidence>
<dbReference type="RefSeq" id="WP_109053325.1">
    <property type="nucleotide sequence ID" value="NZ_QDKJ01000003.1"/>
</dbReference>
<proteinExistence type="predicted"/>
<accession>A0A2U1TY32</accession>
<keyword evidence="1" id="KW-0472">Membrane</keyword>
<dbReference type="Proteomes" id="UP000245138">
    <property type="component" value="Unassembled WGS sequence"/>
</dbReference>
<feature type="transmembrane region" description="Helical" evidence="1">
    <location>
        <begin position="99"/>
        <end position="114"/>
    </location>
</feature>
<comment type="caution">
    <text evidence="2">The sequence shown here is derived from an EMBL/GenBank/DDBJ whole genome shotgun (WGS) entry which is preliminary data.</text>
</comment>
<protein>
    <submittedName>
        <fullName evidence="2">Uncharacterized protein</fullName>
    </submittedName>
</protein>
<feature type="transmembrane region" description="Helical" evidence="1">
    <location>
        <begin position="12"/>
        <end position="31"/>
    </location>
</feature>
<dbReference type="OrthoDB" id="6198573at2"/>
<organism evidence="2 3">
    <name type="scientific">Brenneria roseae subsp. americana</name>
    <dbReference type="NCBI Taxonomy" id="1508507"/>
    <lineage>
        <taxon>Bacteria</taxon>
        <taxon>Pseudomonadati</taxon>
        <taxon>Pseudomonadota</taxon>
        <taxon>Gammaproteobacteria</taxon>
        <taxon>Enterobacterales</taxon>
        <taxon>Pectobacteriaceae</taxon>
        <taxon>Brenneria</taxon>
    </lineage>
</organism>
<evidence type="ECO:0000313" key="3">
    <source>
        <dbReference type="Proteomes" id="UP000245138"/>
    </source>
</evidence>
<keyword evidence="1" id="KW-0812">Transmembrane</keyword>
<name>A0A2U1TY32_9GAMM</name>
<gene>
    <name evidence="2" type="ORF">B4923_05315</name>
</gene>
<feature type="transmembrane region" description="Helical" evidence="1">
    <location>
        <begin position="37"/>
        <end position="64"/>
    </location>
</feature>
<keyword evidence="1" id="KW-1133">Transmembrane helix</keyword>
<dbReference type="EMBL" id="QDKJ01000003">
    <property type="protein sequence ID" value="PWC14327.1"/>
    <property type="molecule type" value="Genomic_DNA"/>
</dbReference>
<evidence type="ECO:0000256" key="1">
    <source>
        <dbReference type="SAM" id="Phobius"/>
    </source>
</evidence>
<reference evidence="2 3" key="1">
    <citation type="submission" date="2018-04" db="EMBL/GenBank/DDBJ databases">
        <title>Brenneria corticis sp.nov.</title>
        <authorList>
            <person name="Li Y."/>
        </authorList>
    </citation>
    <scope>NUCLEOTIDE SEQUENCE [LARGE SCALE GENOMIC DNA]</scope>
    <source>
        <strain evidence="2 3">LMG 27715</strain>
    </source>
</reference>
<keyword evidence="3" id="KW-1185">Reference proteome</keyword>
<dbReference type="AlphaFoldDB" id="A0A2U1TY32"/>